<dbReference type="PROSITE" id="PS51819">
    <property type="entry name" value="VOC"/>
    <property type="match status" value="1"/>
</dbReference>
<dbReference type="EMBL" id="JAANNP010000001">
    <property type="protein sequence ID" value="NHC12460.1"/>
    <property type="molecule type" value="Genomic_DNA"/>
</dbReference>
<organism evidence="2 3">
    <name type="scientific">Motilibacter deserti</name>
    <dbReference type="NCBI Taxonomy" id="2714956"/>
    <lineage>
        <taxon>Bacteria</taxon>
        <taxon>Bacillati</taxon>
        <taxon>Actinomycetota</taxon>
        <taxon>Actinomycetes</taxon>
        <taxon>Motilibacterales</taxon>
        <taxon>Motilibacteraceae</taxon>
        <taxon>Motilibacter</taxon>
    </lineage>
</organism>
<dbReference type="InterPro" id="IPR004360">
    <property type="entry name" value="Glyas_Fos-R_dOase_dom"/>
</dbReference>
<comment type="caution">
    <text evidence="2">The sequence shown here is derived from an EMBL/GenBank/DDBJ whole genome shotgun (WGS) entry which is preliminary data.</text>
</comment>
<dbReference type="PANTHER" id="PTHR33993">
    <property type="entry name" value="GLYOXALASE-RELATED"/>
    <property type="match status" value="1"/>
</dbReference>
<dbReference type="InterPro" id="IPR052164">
    <property type="entry name" value="Anthracycline_SecMetBiosynth"/>
</dbReference>
<feature type="domain" description="VOC" evidence="1">
    <location>
        <begin position="4"/>
        <end position="116"/>
    </location>
</feature>
<dbReference type="InterPro" id="IPR029068">
    <property type="entry name" value="Glyas_Bleomycin-R_OHBP_Dase"/>
</dbReference>
<evidence type="ECO:0000313" key="2">
    <source>
        <dbReference type="EMBL" id="NHC12460.1"/>
    </source>
</evidence>
<keyword evidence="3" id="KW-1185">Reference proteome</keyword>
<evidence type="ECO:0000313" key="3">
    <source>
        <dbReference type="Proteomes" id="UP000800981"/>
    </source>
</evidence>
<dbReference type="InterPro" id="IPR037523">
    <property type="entry name" value="VOC_core"/>
</dbReference>
<protein>
    <recommendedName>
        <fullName evidence="1">VOC domain-containing protein</fullName>
    </recommendedName>
</protein>
<dbReference type="RefSeq" id="WP_166276765.1">
    <property type="nucleotide sequence ID" value="NZ_JAANNP010000001.1"/>
</dbReference>
<sequence>MASGVASVWLPVDDMDRAVAFYRDVLGLEVKQTRAQWSELDANGLMIGLNAREGTGSASSNGGAVVTLQPDGSIESEVEELRGKGVQFAGDISEHPWGRIAAFTDTEGNALQLYAPPA</sequence>
<dbReference type="SUPFAM" id="SSF54593">
    <property type="entry name" value="Glyoxalase/Bleomycin resistance protein/Dihydroxybiphenyl dioxygenase"/>
    <property type="match status" value="1"/>
</dbReference>
<dbReference type="PANTHER" id="PTHR33993:SF2">
    <property type="entry name" value="VOC DOMAIN-CONTAINING PROTEIN"/>
    <property type="match status" value="1"/>
</dbReference>
<dbReference type="Proteomes" id="UP000800981">
    <property type="component" value="Unassembled WGS sequence"/>
</dbReference>
<name>A0ABX0GPR4_9ACTN</name>
<gene>
    <name evidence="2" type="ORF">G9H71_01510</name>
</gene>
<accession>A0ABX0GPR4</accession>
<dbReference type="Gene3D" id="3.10.180.10">
    <property type="entry name" value="2,3-Dihydroxybiphenyl 1,2-Dioxygenase, domain 1"/>
    <property type="match status" value="1"/>
</dbReference>
<dbReference type="Pfam" id="PF00903">
    <property type="entry name" value="Glyoxalase"/>
    <property type="match status" value="1"/>
</dbReference>
<evidence type="ECO:0000259" key="1">
    <source>
        <dbReference type="PROSITE" id="PS51819"/>
    </source>
</evidence>
<proteinExistence type="predicted"/>
<reference evidence="2 3" key="1">
    <citation type="submission" date="2020-03" db="EMBL/GenBank/DDBJ databases">
        <title>Two novel Motilibacter sp.</title>
        <authorList>
            <person name="Liu S."/>
        </authorList>
    </citation>
    <scope>NUCLEOTIDE SEQUENCE [LARGE SCALE GENOMIC DNA]</scope>
    <source>
        <strain evidence="2 3">E257</strain>
    </source>
</reference>